<name>A0A0D7BSM0_9AGAR</name>
<dbReference type="STRING" id="1314674.A0A0D7BSM0"/>
<dbReference type="AlphaFoldDB" id="A0A0D7BSM0"/>
<evidence type="ECO:0000256" key="2">
    <source>
        <dbReference type="ARBA" id="ARBA00022553"/>
    </source>
</evidence>
<reference evidence="5 6" key="1">
    <citation type="journal article" date="2015" name="Fungal Genet. Biol.">
        <title>Evolution of novel wood decay mechanisms in Agaricales revealed by the genome sequences of Fistulina hepatica and Cylindrobasidium torrendii.</title>
        <authorList>
            <person name="Floudas D."/>
            <person name="Held B.W."/>
            <person name="Riley R."/>
            <person name="Nagy L.G."/>
            <person name="Koehler G."/>
            <person name="Ransdell A.S."/>
            <person name="Younus H."/>
            <person name="Chow J."/>
            <person name="Chiniquy J."/>
            <person name="Lipzen A."/>
            <person name="Tritt A."/>
            <person name="Sun H."/>
            <person name="Haridas S."/>
            <person name="LaButti K."/>
            <person name="Ohm R.A."/>
            <person name="Kues U."/>
            <person name="Blanchette R.A."/>
            <person name="Grigoriev I.V."/>
            <person name="Minto R.E."/>
            <person name="Hibbett D.S."/>
        </authorList>
    </citation>
    <scope>NUCLEOTIDE SEQUENCE [LARGE SCALE GENOMIC DNA]</scope>
    <source>
        <strain evidence="5 6">FP15055 ss-10</strain>
    </source>
</reference>
<accession>A0A0D7BSM0</accession>
<proteinExistence type="predicted"/>
<feature type="domain" description="Thioester reductase (TE)" evidence="4">
    <location>
        <begin position="56"/>
        <end position="291"/>
    </location>
</feature>
<evidence type="ECO:0000313" key="5">
    <source>
        <dbReference type="EMBL" id="KIY72606.1"/>
    </source>
</evidence>
<dbReference type="Pfam" id="PF07993">
    <property type="entry name" value="NAD_binding_4"/>
    <property type="match status" value="1"/>
</dbReference>
<evidence type="ECO:0000259" key="4">
    <source>
        <dbReference type="Pfam" id="PF07993"/>
    </source>
</evidence>
<keyword evidence="2" id="KW-0597">Phosphoprotein</keyword>
<dbReference type="Proteomes" id="UP000054007">
    <property type="component" value="Unassembled WGS sequence"/>
</dbReference>
<evidence type="ECO:0000256" key="3">
    <source>
        <dbReference type="SAM" id="MobiDB-lite"/>
    </source>
</evidence>
<protein>
    <submittedName>
        <fullName evidence="5">NAD(P)-binding protein</fullName>
    </submittedName>
</protein>
<evidence type="ECO:0000256" key="1">
    <source>
        <dbReference type="ARBA" id="ARBA00022450"/>
    </source>
</evidence>
<dbReference type="EMBL" id="KN880442">
    <property type="protein sequence ID" value="KIY72606.1"/>
    <property type="molecule type" value="Genomic_DNA"/>
</dbReference>
<sequence>MPSVSLSLAELAQHRATMESMLNNIAPTGSFSADAGSPIDSLALTSMPPNHTVILLTGTTGSLGSAALQDFIDCPSVKRVYALNRSSRSGKSLLERQTEAPVSRPFDPTSPSGRKVVLVEGDITADGFSGVDPELLEEIRENVTHIVHNAWRVNLTLPLDAFGELLKGMRTLIEFAIAAPFCSRFVFVSSISACQNMPVGITAPEAALPIDFAIGRMGYGESKWIGEAMLLRVASETGLEAVIARTGQVAGSKDGPWKPGDWVSLVVKTSMAIGSLPRMDDHCNWVTLDTASGALVDLTLASARGTAAAEVVHIVHPRPIPLESFFEMCGNFLGLPLISLSSWLDQLQLAPESQRDAYPAYKVFPVLKFMEVFGTRGYFPGMVVERGPALSKTMREVEALNAVNVRGWLQYWIKTGWIQPKPRSQL</sequence>
<dbReference type="Gene3D" id="3.40.50.720">
    <property type="entry name" value="NAD(P)-binding Rossmann-like Domain"/>
    <property type="match status" value="1"/>
</dbReference>
<dbReference type="SUPFAM" id="SSF51735">
    <property type="entry name" value="NAD(P)-binding Rossmann-fold domains"/>
    <property type="match status" value="1"/>
</dbReference>
<dbReference type="InterPro" id="IPR036291">
    <property type="entry name" value="NAD(P)-bd_dom_sf"/>
</dbReference>
<dbReference type="InterPro" id="IPR051414">
    <property type="entry name" value="Adenylate-forming_Reductase"/>
</dbReference>
<feature type="region of interest" description="Disordered" evidence="3">
    <location>
        <begin position="92"/>
        <end position="112"/>
    </location>
</feature>
<gene>
    <name evidence="5" type="ORF">CYLTODRAFT_367358</name>
</gene>
<dbReference type="PANTHER" id="PTHR43439">
    <property type="entry name" value="PHENYLACETATE-COENZYME A LIGASE"/>
    <property type="match status" value="1"/>
</dbReference>
<organism evidence="5 6">
    <name type="scientific">Cylindrobasidium torrendii FP15055 ss-10</name>
    <dbReference type="NCBI Taxonomy" id="1314674"/>
    <lineage>
        <taxon>Eukaryota</taxon>
        <taxon>Fungi</taxon>
        <taxon>Dikarya</taxon>
        <taxon>Basidiomycota</taxon>
        <taxon>Agaricomycotina</taxon>
        <taxon>Agaricomycetes</taxon>
        <taxon>Agaricomycetidae</taxon>
        <taxon>Agaricales</taxon>
        <taxon>Marasmiineae</taxon>
        <taxon>Physalacriaceae</taxon>
        <taxon>Cylindrobasidium</taxon>
    </lineage>
</organism>
<dbReference type="PANTHER" id="PTHR43439:SF2">
    <property type="entry name" value="ENZYME, PUTATIVE (JCVI)-RELATED"/>
    <property type="match status" value="1"/>
</dbReference>
<keyword evidence="6" id="KW-1185">Reference proteome</keyword>
<keyword evidence="1" id="KW-0596">Phosphopantetheine</keyword>
<evidence type="ECO:0000313" key="6">
    <source>
        <dbReference type="Proteomes" id="UP000054007"/>
    </source>
</evidence>
<dbReference type="InterPro" id="IPR013120">
    <property type="entry name" value="FAR_NAD-bd"/>
</dbReference>
<dbReference type="OrthoDB" id="429813at2759"/>